<dbReference type="EMBL" id="JBJUIK010000003">
    <property type="protein sequence ID" value="KAL3533594.1"/>
    <property type="molecule type" value="Genomic_DNA"/>
</dbReference>
<protein>
    <submittedName>
        <fullName evidence="2">Uncharacterized protein</fullName>
    </submittedName>
</protein>
<organism evidence="2 3">
    <name type="scientific">Cinchona calisaya</name>
    <dbReference type="NCBI Taxonomy" id="153742"/>
    <lineage>
        <taxon>Eukaryota</taxon>
        <taxon>Viridiplantae</taxon>
        <taxon>Streptophyta</taxon>
        <taxon>Embryophyta</taxon>
        <taxon>Tracheophyta</taxon>
        <taxon>Spermatophyta</taxon>
        <taxon>Magnoliopsida</taxon>
        <taxon>eudicotyledons</taxon>
        <taxon>Gunneridae</taxon>
        <taxon>Pentapetalae</taxon>
        <taxon>asterids</taxon>
        <taxon>lamiids</taxon>
        <taxon>Gentianales</taxon>
        <taxon>Rubiaceae</taxon>
        <taxon>Cinchonoideae</taxon>
        <taxon>Cinchoneae</taxon>
        <taxon>Cinchona</taxon>
    </lineage>
</organism>
<dbReference type="AlphaFoldDB" id="A0ABD3AQU5"/>
<reference evidence="2 3" key="1">
    <citation type="submission" date="2024-11" db="EMBL/GenBank/DDBJ databases">
        <title>A near-complete genome assembly of Cinchona calisaya.</title>
        <authorList>
            <person name="Lian D.C."/>
            <person name="Zhao X.W."/>
            <person name="Wei L."/>
        </authorList>
    </citation>
    <scope>NUCLEOTIDE SEQUENCE [LARGE SCALE GENOMIC DNA]</scope>
    <source>
        <tissue evidence="2">Nenye</tissue>
    </source>
</reference>
<accession>A0ABD3AQU5</accession>
<gene>
    <name evidence="2" type="ORF">ACH5RR_007115</name>
</gene>
<evidence type="ECO:0000256" key="1">
    <source>
        <dbReference type="SAM" id="MobiDB-lite"/>
    </source>
</evidence>
<evidence type="ECO:0000313" key="2">
    <source>
        <dbReference type="EMBL" id="KAL3533594.1"/>
    </source>
</evidence>
<evidence type="ECO:0000313" key="3">
    <source>
        <dbReference type="Proteomes" id="UP001630127"/>
    </source>
</evidence>
<sequence length="79" mass="8955">EIDKRKWEMAGKGKTSFWRRKNDVGKAADIGVEESSCMKRWKRMVGLREGKRCLRVGKARMGNSKDEGRVGGRNKGRGS</sequence>
<proteinExistence type="predicted"/>
<feature type="region of interest" description="Disordered" evidence="1">
    <location>
        <begin position="57"/>
        <end position="79"/>
    </location>
</feature>
<dbReference type="Proteomes" id="UP001630127">
    <property type="component" value="Unassembled WGS sequence"/>
</dbReference>
<feature type="non-terminal residue" evidence="2">
    <location>
        <position position="1"/>
    </location>
</feature>
<comment type="caution">
    <text evidence="2">The sequence shown here is derived from an EMBL/GenBank/DDBJ whole genome shotgun (WGS) entry which is preliminary data.</text>
</comment>
<name>A0ABD3AQU5_9GENT</name>
<keyword evidence="3" id="KW-1185">Reference proteome</keyword>